<organism evidence="1 2">
    <name type="scientific">Acanthoscelides obtectus</name>
    <name type="common">Bean weevil</name>
    <name type="synonym">Bruchus obtectus</name>
    <dbReference type="NCBI Taxonomy" id="200917"/>
    <lineage>
        <taxon>Eukaryota</taxon>
        <taxon>Metazoa</taxon>
        <taxon>Ecdysozoa</taxon>
        <taxon>Arthropoda</taxon>
        <taxon>Hexapoda</taxon>
        <taxon>Insecta</taxon>
        <taxon>Pterygota</taxon>
        <taxon>Neoptera</taxon>
        <taxon>Endopterygota</taxon>
        <taxon>Coleoptera</taxon>
        <taxon>Polyphaga</taxon>
        <taxon>Cucujiformia</taxon>
        <taxon>Chrysomeloidea</taxon>
        <taxon>Chrysomelidae</taxon>
        <taxon>Bruchinae</taxon>
        <taxon>Bruchini</taxon>
        <taxon>Acanthoscelides</taxon>
    </lineage>
</organism>
<reference evidence="1" key="1">
    <citation type="submission" date="2022-03" db="EMBL/GenBank/DDBJ databases">
        <authorList>
            <person name="Sayadi A."/>
        </authorList>
    </citation>
    <scope>NUCLEOTIDE SEQUENCE</scope>
</reference>
<dbReference type="EMBL" id="CAKOFQ010007165">
    <property type="protein sequence ID" value="CAH1993072.1"/>
    <property type="molecule type" value="Genomic_DNA"/>
</dbReference>
<dbReference type="Proteomes" id="UP001152888">
    <property type="component" value="Unassembled WGS sequence"/>
</dbReference>
<evidence type="ECO:0000313" key="1">
    <source>
        <dbReference type="EMBL" id="CAH1993072.1"/>
    </source>
</evidence>
<protein>
    <submittedName>
        <fullName evidence="1">Uncharacterized protein</fullName>
    </submittedName>
</protein>
<proteinExistence type="predicted"/>
<evidence type="ECO:0000313" key="2">
    <source>
        <dbReference type="Proteomes" id="UP001152888"/>
    </source>
</evidence>
<keyword evidence="2" id="KW-1185">Reference proteome</keyword>
<name>A0A9P0LGP7_ACAOB</name>
<comment type="caution">
    <text evidence="1">The sequence shown here is derived from an EMBL/GenBank/DDBJ whole genome shotgun (WGS) entry which is preliminary data.</text>
</comment>
<sequence>MPNIYKRKGSGNGRAEWSEENLKKAIEALARNQVGHFKETIFFKKNGKVWIRPRVYSRNSQ</sequence>
<dbReference type="AlphaFoldDB" id="A0A9P0LGP7"/>
<accession>A0A9P0LGP7</accession>
<gene>
    <name evidence="1" type="ORF">ACAOBT_LOCUS21269</name>
</gene>